<evidence type="ECO:0000313" key="1">
    <source>
        <dbReference type="EMBL" id="VFA81069.1"/>
    </source>
</evidence>
<dbReference type="EMBL" id="CAACYE010000003">
    <property type="protein sequence ID" value="VFA81069.1"/>
    <property type="molecule type" value="Genomic_DNA"/>
</dbReference>
<dbReference type="RefSeq" id="WP_137355088.1">
    <property type="nucleotide sequence ID" value="NZ_CAACYE020000005.1"/>
</dbReference>
<name>A0A449HDT7_NOCFR</name>
<accession>A0A449HDT7</accession>
<reference evidence="1" key="1">
    <citation type="submission" date="2019-02" db="EMBL/GenBank/DDBJ databases">
        <authorList>
            <consortium name="Pathogen Informatics"/>
        </authorList>
    </citation>
    <scope>NUCLEOTIDE SEQUENCE</scope>
    <source>
        <strain evidence="1">3012STDY6733949</strain>
    </source>
</reference>
<organism evidence="1">
    <name type="scientific">Nocardia farcinica</name>
    <dbReference type="NCBI Taxonomy" id="37329"/>
    <lineage>
        <taxon>Bacteria</taxon>
        <taxon>Bacillati</taxon>
        <taxon>Actinomycetota</taxon>
        <taxon>Actinomycetes</taxon>
        <taxon>Mycobacteriales</taxon>
        <taxon>Nocardiaceae</taxon>
        <taxon>Nocardia</taxon>
    </lineage>
</organism>
<proteinExistence type="predicted"/>
<sequence length="90" mass="9917">MCDSWEPVYRVGNRPAAPGQLYRVRDGWAEPRPVTCPNGHDLAPGRCLVGSIACLRVGGRHRTHTCRECDAIIYTPPVQPGCDHSRGHGR</sequence>
<protein>
    <submittedName>
        <fullName evidence="1">Uncharacterized protein</fullName>
    </submittedName>
</protein>
<gene>
    <name evidence="1" type="ORF">NCTC1935_00094</name>
</gene>
<dbReference type="AlphaFoldDB" id="A0A449HDT7"/>